<dbReference type="EMBL" id="LYPA01000029">
    <property type="protein sequence ID" value="OBR68082.1"/>
    <property type="molecule type" value="Genomic_DNA"/>
</dbReference>
<keyword evidence="2" id="KW-1185">Reference proteome</keyword>
<comment type="caution">
    <text evidence="1">The sequence shown here is derived from an EMBL/GenBank/DDBJ whole genome shotgun (WGS) entry which is preliminary data.</text>
</comment>
<protein>
    <recommendedName>
        <fullName evidence="3">N-acetyltransferase domain-containing protein</fullName>
    </recommendedName>
</protein>
<gene>
    <name evidence="1" type="ORF">A7K91_07650</name>
</gene>
<proteinExistence type="predicted"/>
<evidence type="ECO:0000313" key="2">
    <source>
        <dbReference type="Proteomes" id="UP000092024"/>
    </source>
</evidence>
<dbReference type="AlphaFoldDB" id="A0A1A5YR34"/>
<reference evidence="1 2" key="1">
    <citation type="submission" date="2016-05" db="EMBL/GenBank/DDBJ databases">
        <title>Paenibacillus oryzae. sp. nov., isolated from the rice root.</title>
        <authorList>
            <person name="Zhang J."/>
            <person name="Zhang X."/>
        </authorList>
    </citation>
    <scope>NUCLEOTIDE SEQUENCE [LARGE SCALE GENOMIC DNA]</scope>
    <source>
        <strain evidence="1 2">1DrF-4</strain>
    </source>
</reference>
<dbReference type="Proteomes" id="UP000092024">
    <property type="component" value="Unassembled WGS sequence"/>
</dbReference>
<name>A0A1A5YR34_9BACL</name>
<dbReference type="RefSeq" id="WP_068679672.1">
    <property type="nucleotide sequence ID" value="NZ_LYPA01000029.1"/>
</dbReference>
<organism evidence="1 2">
    <name type="scientific">Paenibacillus oryzae</name>
    <dbReference type="NCBI Taxonomy" id="1844972"/>
    <lineage>
        <taxon>Bacteria</taxon>
        <taxon>Bacillati</taxon>
        <taxon>Bacillota</taxon>
        <taxon>Bacilli</taxon>
        <taxon>Bacillales</taxon>
        <taxon>Paenibacillaceae</taxon>
        <taxon>Paenibacillus</taxon>
    </lineage>
</organism>
<sequence length="179" mass="20392">MGYYVQECKTEFYGQVYATYLLSHYADLKLPYSFSMAFQFLTSPLLVGSAFLCFNDQDEVVGAFGYIRGTGEKNYEDTHVAQLQIIHLSEAHRGGVLLGVALQGLMEQVREQAEEIRHFHFWVPSKLGLHRLCSKLGEKKATWETSQGEIEEYHGNAADWKAYADRLSKNEHRNGGMTE</sequence>
<evidence type="ECO:0008006" key="3">
    <source>
        <dbReference type="Google" id="ProtNLM"/>
    </source>
</evidence>
<accession>A0A1A5YR34</accession>
<dbReference type="OrthoDB" id="2653709at2"/>
<evidence type="ECO:0000313" key="1">
    <source>
        <dbReference type="EMBL" id="OBR68082.1"/>
    </source>
</evidence>